<dbReference type="PANTHER" id="PTHR34501:SF2">
    <property type="entry name" value="OUTER MEMBRANE PORIN F-RELATED"/>
    <property type="match status" value="1"/>
</dbReference>
<name>A0ABT0PE07_9GAMM</name>
<keyword evidence="2 4" id="KW-0732">Signal</keyword>
<dbReference type="InterPro" id="IPR023614">
    <property type="entry name" value="Porin_dom_sf"/>
</dbReference>
<evidence type="ECO:0000313" key="6">
    <source>
        <dbReference type="EMBL" id="MCL6269461.1"/>
    </source>
</evidence>
<proteinExistence type="predicted"/>
<feature type="signal peptide" evidence="4">
    <location>
        <begin position="1"/>
        <end position="19"/>
    </location>
</feature>
<feature type="chain" id="PRO_5047055952" evidence="4">
    <location>
        <begin position="20"/>
        <end position="360"/>
    </location>
</feature>
<gene>
    <name evidence="6" type="ORF">M3P05_05845</name>
</gene>
<dbReference type="InterPro" id="IPR050298">
    <property type="entry name" value="Gram-neg_bact_OMP"/>
</dbReference>
<protein>
    <submittedName>
        <fullName evidence="6">Porin</fullName>
    </submittedName>
</protein>
<feature type="domain" description="Porin" evidence="5">
    <location>
        <begin position="7"/>
        <end position="338"/>
    </location>
</feature>
<organism evidence="6 7">
    <name type="scientific">Parendozoicomonas callyspongiae</name>
    <dbReference type="NCBI Taxonomy" id="2942213"/>
    <lineage>
        <taxon>Bacteria</taxon>
        <taxon>Pseudomonadati</taxon>
        <taxon>Pseudomonadota</taxon>
        <taxon>Gammaproteobacteria</taxon>
        <taxon>Oceanospirillales</taxon>
        <taxon>Endozoicomonadaceae</taxon>
        <taxon>Parendozoicomonas</taxon>
    </lineage>
</organism>
<evidence type="ECO:0000256" key="3">
    <source>
        <dbReference type="ARBA" id="ARBA00023136"/>
    </source>
</evidence>
<dbReference type="RefSeq" id="WP_249698486.1">
    <property type="nucleotide sequence ID" value="NZ_JAMFLX010000006.1"/>
</dbReference>
<dbReference type="CDD" id="cd00342">
    <property type="entry name" value="gram_neg_porins"/>
    <property type="match status" value="1"/>
</dbReference>
<evidence type="ECO:0000259" key="5">
    <source>
        <dbReference type="Pfam" id="PF13609"/>
    </source>
</evidence>
<dbReference type="Pfam" id="PF13609">
    <property type="entry name" value="Porin_4"/>
    <property type="match status" value="1"/>
</dbReference>
<dbReference type="InterPro" id="IPR033900">
    <property type="entry name" value="Gram_neg_porin_domain"/>
</dbReference>
<dbReference type="PANTHER" id="PTHR34501">
    <property type="entry name" value="PROTEIN YDDL-RELATED"/>
    <property type="match status" value="1"/>
</dbReference>
<dbReference type="SUPFAM" id="SSF56935">
    <property type="entry name" value="Porins"/>
    <property type="match status" value="1"/>
</dbReference>
<sequence>MKKLVLAAAIAAVASNAMALEVYNADGATVNVFGEIRTRLQSIEDDNTGSKFDMGGSKLGVEAKYAMNDDLTAGGYLRYGFDLNDGDNNVKVSKGYVYLSSNKMGTVTVGKQGSVYDSFIGGYDASTLYGGAAKMASNAAGTDSIESGITYKWSNDSFTVMAQHSLAAEDANTFKPAETQPVKAAMASEQLNKTFALGGSWSSDFGLTLGGAYTLADHDKLTGFATSKNVEIKTVGFEAGYSINAVTLGATMTQIDTESDKDKELLTESNSFGLGVAYAFENGVNAFAGYDIVETEDSSKGIDKKANEDETKSFNIGVDYRPHPQVKTFVEYARAKTSYEETGKKSKTQDKWGVGVRVYF</sequence>
<comment type="subcellular location">
    <subcellularLocation>
        <location evidence="1">Cell outer membrane</location>
        <topology evidence="1">Multi-pass membrane protein</topology>
    </subcellularLocation>
</comment>
<dbReference type="EMBL" id="JAMFLX010000006">
    <property type="protein sequence ID" value="MCL6269461.1"/>
    <property type="molecule type" value="Genomic_DNA"/>
</dbReference>
<evidence type="ECO:0000256" key="4">
    <source>
        <dbReference type="SAM" id="SignalP"/>
    </source>
</evidence>
<evidence type="ECO:0000256" key="2">
    <source>
        <dbReference type="ARBA" id="ARBA00022729"/>
    </source>
</evidence>
<reference evidence="6 7" key="1">
    <citation type="submission" date="2022-05" db="EMBL/GenBank/DDBJ databases">
        <authorList>
            <person name="Park J.-S."/>
        </authorList>
    </citation>
    <scope>NUCLEOTIDE SEQUENCE [LARGE SCALE GENOMIC DNA]</scope>
    <source>
        <strain evidence="6 7">2012CJ34-2</strain>
    </source>
</reference>
<evidence type="ECO:0000313" key="7">
    <source>
        <dbReference type="Proteomes" id="UP001203338"/>
    </source>
</evidence>
<dbReference type="Gene3D" id="2.40.160.10">
    <property type="entry name" value="Porin"/>
    <property type="match status" value="1"/>
</dbReference>
<keyword evidence="3" id="KW-0472">Membrane</keyword>
<comment type="caution">
    <text evidence="6">The sequence shown here is derived from an EMBL/GenBank/DDBJ whole genome shotgun (WGS) entry which is preliminary data.</text>
</comment>
<keyword evidence="7" id="KW-1185">Reference proteome</keyword>
<accession>A0ABT0PE07</accession>
<evidence type="ECO:0000256" key="1">
    <source>
        <dbReference type="ARBA" id="ARBA00004571"/>
    </source>
</evidence>
<dbReference type="Proteomes" id="UP001203338">
    <property type="component" value="Unassembled WGS sequence"/>
</dbReference>